<evidence type="ECO:0000313" key="7">
    <source>
        <dbReference type="EMBL" id="MBT9292577.1"/>
    </source>
</evidence>
<evidence type="ECO:0000256" key="4">
    <source>
        <dbReference type="SAM" id="Coils"/>
    </source>
</evidence>
<dbReference type="EMBL" id="JAHHZF010000014">
    <property type="protein sequence ID" value="MBT9292577.1"/>
    <property type="molecule type" value="Genomic_DNA"/>
</dbReference>
<keyword evidence="2" id="KW-0964">Secreted</keyword>
<feature type="domain" description="VWFA" evidence="6">
    <location>
        <begin position="44"/>
        <end position="230"/>
    </location>
</feature>
<accession>A0A947GEZ7</accession>
<feature type="coiled-coil region" evidence="4">
    <location>
        <begin position="328"/>
        <end position="355"/>
    </location>
</feature>
<gene>
    <name evidence="7" type="ORF">KL771_24160</name>
</gene>
<evidence type="ECO:0000256" key="3">
    <source>
        <dbReference type="ARBA" id="ARBA00022729"/>
    </source>
</evidence>
<protein>
    <submittedName>
        <fullName evidence="7">VWA domain-containing protein</fullName>
    </submittedName>
</protein>
<keyword evidence="8" id="KW-1185">Reference proteome</keyword>
<organism evidence="7 8">
    <name type="scientific">Prosthecodimorpha staleyi</name>
    <dbReference type="NCBI Taxonomy" id="2840188"/>
    <lineage>
        <taxon>Bacteria</taxon>
        <taxon>Pseudomonadati</taxon>
        <taxon>Pseudomonadota</taxon>
        <taxon>Alphaproteobacteria</taxon>
        <taxon>Hyphomicrobiales</taxon>
        <taxon>Ancalomicrobiaceae</taxon>
        <taxon>Prosthecodimorpha</taxon>
    </lineage>
</organism>
<dbReference type="InterPro" id="IPR002035">
    <property type="entry name" value="VWF_A"/>
</dbReference>
<dbReference type="Pfam" id="PF25106">
    <property type="entry name" value="VWA_4"/>
    <property type="match status" value="1"/>
</dbReference>
<evidence type="ECO:0000256" key="2">
    <source>
        <dbReference type="ARBA" id="ARBA00022525"/>
    </source>
</evidence>
<evidence type="ECO:0000313" key="8">
    <source>
        <dbReference type="Proteomes" id="UP000766595"/>
    </source>
</evidence>
<comment type="caution">
    <text evidence="7">The sequence shown here is derived from an EMBL/GenBank/DDBJ whole genome shotgun (WGS) entry which is preliminary data.</text>
</comment>
<dbReference type="PANTHER" id="PTHR47763">
    <property type="entry name" value="ALPHA-PROTEIN KINASE VWKA"/>
    <property type="match status" value="1"/>
</dbReference>
<dbReference type="InterPro" id="IPR056861">
    <property type="entry name" value="HMCN1-like_VWA"/>
</dbReference>
<dbReference type="GO" id="GO:0004674">
    <property type="term" value="F:protein serine/threonine kinase activity"/>
    <property type="evidence" value="ECO:0007669"/>
    <property type="project" value="TreeGrafter"/>
</dbReference>
<dbReference type="SUPFAM" id="SSF53300">
    <property type="entry name" value="vWA-like"/>
    <property type="match status" value="1"/>
</dbReference>
<dbReference type="AlphaFoldDB" id="A0A947GEZ7"/>
<proteinExistence type="predicted"/>
<evidence type="ECO:0000259" key="6">
    <source>
        <dbReference type="PROSITE" id="PS50234"/>
    </source>
</evidence>
<dbReference type="GO" id="GO:0005737">
    <property type="term" value="C:cytoplasm"/>
    <property type="evidence" value="ECO:0007669"/>
    <property type="project" value="TreeGrafter"/>
</dbReference>
<dbReference type="PANTHER" id="PTHR47763:SF1">
    <property type="entry name" value="DUF659 DOMAIN-CONTAINING PROTEIN"/>
    <property type="match status" value="1"/>
</dbReference>
<dbReference type="Gene3D" id="3.40.50.410">
    <property type="entry name" value="von Willebrand factor, type A domain"/>
    <property type="match status" value="1"/>
</dbReference>
<comment type="subcellular location">
    <subcellularLocation>
        <location evidence="1">Secreted</location>
    </subcellularLocation>
</comment>
<keyword evidence="3 5" id="KW-0732">Signal</keyword>
<dbReference type="SMART" id="SM00327">
    <property type="entry name" value="VWA"/>
    <property type="match status" value="1"/>
</dbReference>
<keyword evidence="4" id="KW-0175">Coiled coil</keyword>
<dbReference type="InterPro" id="IPR052969">
    <property type="entry name" value="Thr-specific_kinase-like"/>
</dbReference>
<dbReference type="Proteomes" id="UP000766595">
    <property type="component" value="Unassembled WGS sequence"/>
</dbReference>
<name>A0A947GEZ7_9HYPH</name>
<reference evidence="7 8" key="1">
    <citation type="submission" date="2021-06" db="EMBL/GenBank/DDBJ databases">
        <authorList>
            <person name="Grouzdev D.S."/>
            <person name="Koziaeva V."/>
        </authorList>
    </citation>
    <scope>NUCLEOTIDE SEQUENCE [LARGE SCALE GENOMIC DNA]</scope>
    <source>
        <strain evidence="7 8">22</strain>
    </source>
</reference>
<feature type="signal peptide" evidence="5">
    <location>
        <begin position="1"/>
        <end position="20"/>
    </location>
</feature>
<feature type="chain" id="PRO_5037000439" evidence="5">
    <location>
        <begin position="21"/>
        <end position="380"/>
    </location>
</feature>
<dbReference type="InterPro" id="IPR036465">
    <property type="entry name" value="vWFA_dom_sf"/>
</dbReference>
<evidence type="ECO:0000256" key="5">
    <source>
        <dbReference type="SAM" id="SignalP"/>
    </source>
</evidence>
<sequence length="380" mass="40815">MATGLAGALVAALASGRAGATGIAETVPGQEPPGLVLSGPSRIEVVFVLDTTGSMSGLIEGAKKKIWAIADEIRKTNPNADLRIGLVGYRDRGDVYVTTKTELSNDIHSVYGQLIQFQAGGGGDWPESVNEALHVAVTKMGWSQTGESRRIVFLVGDAPPHMDYAQDIPFTDTLKIAEREHILVNAVQAGNARDTAIVWRTIAQLGHGRYIPIPQSGGVAVIETPYDQQIYKIQIQLNATVVPYGAPARQSEVKGKLELNRAAAPSAASDMASYSSRGVKSADRKVVTGEGDLVADLQAKRVEIETVKTEDLPADLQAVAASERRKVVEAKVAERERLQAQLQDLVRQRDAHLEAERKKGGGAKDGFDEVVSNLVREQIR</sequence>
<dbReference type="CDD" id="cd00198">
    <property type="entry name" value="vWFA"/>
    <property type="match status" value="1"/>
</dbReference>
<evidence type="ECO:0000256" key="1">
    <source>
        <dbReference type="ARBA" id="ARBA00004613"/>
    </source>
</evidence>
<dbReference type="PROSITE" id="PS50234">
    <property type="entry name" value="VWFA"/>
    <property type="match status" value="1"/>
</dbReference>